<dbReference type="Pfam" id="PF13639">
    <property type="entry name" value="zf-RING_2"/>
    <property type="match status" value="1"/>
</dbReference>
<gene>
    <name evidence="4" type="ORF">POM88_042180</name>
</gene>
<dbReference type="InterPro" id="IPR013083">
    <property type="entry name" value="Znf_RING/FYVE/PHD"/>
</dbReference>
<dbReference type="InterPro" id="IPR033276">
    <property type="entry name" value="BB"/>
</dbReference>
<reference evidence="4" key="1">
    <citation type="submission" date="2023-02" db="EMBL/GenBank/DDBJ databases">
        <title>Genome of toxic invasive species Heracleum sosnowskyi carries increased number of genes despite the absence of recent whole-genome duplications.</title>
        <authorList>
            <person name="Schelkunov M."/>
            <person name="Shtratnikova V."/>
            <person name="Makarenko M."/>
            <person name="Klepikova A."/>
            <person name="Omelchenko D."/>
            <person name="Novikova G."/>
            <person name="Obukhova E."/>
            <person name="Bogdanov V."/>
            <person name="Penin A."/>
            <person name="Logacheva M."/>
        </authorList>
    </citation>
    <scope>NUCLEOTIDE SEQUENCE</scope>
    <source>
        <strain evidence="4">Hsosn_3</strain>
        <tissue evidence="4">Leaf</tissue>
    </source>
</reference>
<dbReference type="InterPro" id="IPR001841">
    <property type="entry name" value="Znf_RING"/>
</dbReference>
<dbReference type="PANTHER" id="PTHR46400:SF14">
    <property type="entry name" value="E3 UBIQUITIN LIGASE BIG BROTHER-LIKE"/>
    <property type="match status" value="1"/>
</dbReference>
<reference evidence="4" key="2">
    <citation type="submission" date="2023-05" db="EMBL/GenBank/DDBJ databases">
        <authorList>
            <person name="Schelkunov M.I."/>
        </authorList>
    </citation>
    <scope>NUCLEOTIDE SEQUENCE</scope>
    <source>
        <strain evidence="4">Hsosn_3</strain>
        <tissue evidence="4">Leaf</tissue>
    </source>
</reference>
<dbReference type="FunFam" id="3.30.40.10:FF:000226">
    <property type="entry name" value="E3 ubiquitin ligase BIG BROTHER"/>
    <property type="match status" value="1"/>
</dbReference>
<evidence type="ECO:0000313" key="5">
    <source>
        <dbReference type="Proteomes" id="UP001237642"/>
    </source>
</evidence>
<dbReference type="PROSITE" id="PS50089">
    <property type="entry name" value="ZF_RING_2"/>
    <property type="match status" value="1"/>
</dbReference>
<feature type="domain" description="RING-type" evidence="3">
    <location>
        <begin position="197"/>
        <end position="238"/>
    </location>
</feature>
<evidence type="ECO:0000256" key="1">
    <source>
        <dbReference type="PROSITE-ProRule" id="PRU00175"/>
    </source>
</evidence>
<sequence length="244" mass="27350">MRNIDIQDPYPRGNIPAEIAENWREFFPEHEDFSCEEVLVQQESVYLSIQENGRNRISSSGRSHSSDKSHLVAQEGGSSHGGSNNSQVALDEALARSLQELGDDFDSFYPLEHNGAEAGTRITEVSTVETPARHLQAASHNLTQDDIDPDNMTYEQLQSLGESIGSENKGLPEELISRLPTFKYKSGIFSKKKKEECVICCMVYTSGERLINLPCAHQYHSACIKRWLSVNKQCPVCQTEVQDE</sequence>
<dbReference type="SMART" id="SM00184">
    <property type="entry name" value="RING"/>
    <property type="match status" value="1"/>
</dbReference>
<feature type="region of interest" description="Disordered" evidence="2">
    <location>
        <begin position="55"/>
        <end position="86"/>
    </location>
</feature>
<dbReference type="EMBL" id="JAUIZM010000009">
    <property type="protein sequence ID" value="KAK1366619.1"/>
    <property type="molecule type" value="Genomic_DNA"/>
</dbReference>
<dbReference type="GO" id="GO:0031624">
    <property type="term" value="F:ubiquitin conjugating enzyme binding"/>
    <property type="evidence" value="ECO:0007669"/>
    <property type="project" value="TreeGrafter"/>
</dbReference>
<keyword evidence="1" id="KW-0863">Zinc-finger</keyword>
<comment type="caution">
    <text evidence="4">The sequence shown here is derived from an EMBL/GenBank/DDBJ whole genome shotgun (WGS) entry which is preliminary data.</text>
</comment>
<keyword evidence="1" id="KW-0479">Metal-binding</keyword>
<dbReference type="GO" id="GO:0016567">
    <property type="term" value="P:protein ubiquitination"/>
    <property type="evidence" value="ECO:0007669"/>
    <property type="project" value="InterPro"/>
</dbReference>
<dbReference type="SUPFAM" id="SSF57850">
    <property type="entry name" value="RING/U-box"/>
    <property type="match status" value="1"/>
</dbReference>
<dbReference type="GO" id="GO:0008270">
    <property type="term" value="F:zinc ion binding"/>
    <property type="evidence" value="ECO:0007669"/>
    <property type="project" value="UniProtKB-KW"/>
</dbReference>
<keyword evidence="5" id="KW-1185">Reference proteome</keyword>
<name>A0AAD8MBF1_9APIA</name>
<evidence type="ECO:0000313" key="4">
    <source>
        <dbReference type="EMBL" id="KAK1366619.1"/>
    </source>
</evidence>
<protein>
    <submittedName>
        <fullName evidence="4">E3 ubiquitin ligase BIG BROTHER</fullName>
    </submittedName>
</protein>
<dbReference type="GO" id="GO:0004842">
    <property type="term" value="F:ubiquitin-protein transferase activity"/>
    <property type="evidence" value="ECO:0007669"/>
    <property type="project" value="InterPro"/>
</dbReference>
<dbReference type="AlphaFoldDB" id="A0AAD8MBF1"/>
<dbReference type="GO" id="GO:0048437">
    <property type="term" value="P:floral organ development"/>
    <property type="evidence" value="ECO:0007669"/>
    <property type="project" value="TreeGrafter"/>
</dbReference>
<dbReference type="Proteomes" id="UP001237642">
    <property type="component" value="Unassembled WGS sequence"/>
</dbReference>
<organism evidence="4 5">
    <name type="scientific">Heracleum sosnowskyi</name>
    <dbReference type="NCBI Taxonomy" id="360622"/>
    <lineage>
        <taxon>Eukaryota</taxon>
        <taxon>Viridiplantae</taxon>
        <taxon>Streptophyta</taxon>
        <taxon>Embryophyta</taxon>
        <taxon>Tracheophyta</taxon>
        <taxon>Spermatophyta</taxon>
        <taxon>Magnoliopsida</taxon>
        <taxon>eudicotyledons</taxon>
        <taxon>Gunneridae</taxon>
        <taxon>Pentapetalae</taxon>
        <taxon>asterids</taxon>
        <taxon>campanulids</taxon>
        <taxon>Apiales</taxon>
        <taxon>Apiaceae</taxon>
        <taxon>Apioideae</taxon>
        <taxon>apioid superclade</taxon>
        <taxon>Tordylieae</taxon>
        <taxon>Tordyliinae</taxon>
        <taxon>Heracleum</taxon>
    </lineage>
</organism>
<evidence type="ECO:0000259" key="3">
    <source>
        <dbReference type="PROSITE" id="PS50089"/>
    </source>
</evidence>
<keyword evidence="1" id="KW-0862">Zinc</keyword>
<dbReference type="GO" id="GO:0046621">
    <property type="term" value="P:negative regulation of organ growth"/>
    <property type="evidence" value="ECO:0007669"/>
    <property type="project" value="InterPro"/>
</dbReference>
<evidence type="ECO:0000256" key="2">
    <source>
        <dbReference type="SAM" id="MobiDB-lite"/>
    </source>
</evidence>
<proteinExistence type="predicted"/>
<dbReference type="PANTHER" id="PTHR46400">
    <property type="entry name" value="RING/U-BOX SUPERFAMILY PROTEIN"/>
    <property type="match status" value="1"/>
</dbReference>
<accession>A0AAD8MBF1</accession>
<dbReference type="Gene3D" id="3.30.40.10">
    <property type="entry name" value="Zinc/RING finger domain, C3HC4 (zinc finger)"/>
    <property type="match status" value="1"/>
</dbReference>